<dbReference type="OrthoDB" id="2016447at2759"/>
<name>A0A8T2VLE1_CERRI</name>
<protein>
    <recommendedName>
        <fullName evidence="6">LOB domain-containing protein</fullName>
    </recommendedName>
</protein>
<dbReference type="AlphaFoldDB" id="A0A8T2VLE1"/>
<evidence type="ECO:0000259" key="6">
    <source>
        <dbReference type="PROSITE" id="PS50891"/>
    </source>
</evidence>
<evidence type="ECO:0000256" key="3">
    <source>
        <dbReference type="ARBA" id="ARBA00022473"/>
    </source>
</evidence>
<keyword evidence="3" id="KW-0217">Developmental protein</keyword>
<organism evidence="7 8">
    <name type="scientific">Ceratopteris richardii</name>
    <name type="common">Triangle waterfern</name>
    <dbReference type="NCBI Taxonomy" id="49495"/>
    <lineage>
        <taxon>Eukaryota</taxon>
        <taxon>Viridiplantae</taxon>
        <taxon>Streptophyta</taxon>
        <taxon>Embryophyta</taxon>
        <taxon>Tracheophyta</taxon>
        <taxon>Polypodiopsida</taxon>
        <taxon>Polypodiidae</taxon>
        <taxon>Polypodiales</taxon>
        <taxon>Pteridineae</taxon>
        <taxon>Pteridaceae</taxon>
        <taxon>Parkerioideae</taxon>
        <taxon>Ceratopteris</taxon>
    </lineage>
</organism>
<dbReference type="EMBL" id="CM035406">
    <property type="protein sequence ID" value="KAH7446933.1"/>
    <property type="molecule type" value="Genomic_DNA"/>
</dbReference>
<keyword evidence="5" id="KW-1133">Transmembrane helix</keyword>
<dbReference type="Pfam" id="PF03195">
    <property type="entry name" value="LOB"/>
    <property type="match status" value="1"/>
</dbReference>
<dbReference type="PROSITE" id="PS50891">
    <property type="entry name" value="LOB"/>
    <property type="match status" value="1"/>
</dbReference>
<dbReference type="Proteomes" id="UP000825935">
    <property type="component" value="Chromosome 1"/>
</dbReference>
<dbReference type="PANTHER" id="PTHR31301:SF83">
    <property type="entry name" value="PROTEIN ASYMMETRIC LEAVES 2"/>
    <property type="match status" value="1"/>
</dbReference>
<evidence type="ECO:0000256" key="1">
    <source>
        <dbReference type="ARBA" id="ARBA00004123"/>
    </source>
</evidence>
<keyword evidence="5" id="KW-0472">Membrane</keyword>
<dbReference type="EMBL" id="CM035406">
    <property type="protein sequence ID" value="KAH7446934.1"/>
    <property type="molecule type" value="Genomic_DNA"/>
</dbReference>
<evidence type="ECO:0000313" key="8">
    <source>
        <dbReference type="Proteomes" id="UP000825935"/>
    </source>
</evidence>
<dbReference type="PANTHER" id="PTHR31301">
    <property type="entry name" value="LOB DOMAIN-CONTAINING PROTEIN 4-RELATED"/>
    <property type="match status" value="1"/>
</dbReference>
<feature type="domain" description="LOB" evidence="6">
    <location>
        <begin position="15"/>
        <end position="116"/>
    </location>
</feature>
<comment type="similarity">
    <text evidence="2">Belongs to the LOB domain-containing protein family.</text>
</comment>
<evidence type="ECO:0000256" key="5">
    <source>
        <dbReference type="SAM" id="Phobius"/>
    </source>
</evidence>
<keyword evidence="4" id="KW-0539">Nucleus</keyword>
<evidence type="ECO:0000256" key="4">
    <source>
        <dbReference type="ARBA" id="ARBA00023242"/>
    </source>
</evidence>
<gene>
    <name evidence="7" type="ORF">KP509_01G082600</name>
</gene>
<accession>A0A8T2VLE1</accession>
<sequence length="264" mass="30121">MASSSSSSPMRNSSSPCAACKFLRRKCTPQCIFAPYFPPDYPQRFENVHKVYGASNVTKLLNDMDPSQREDAVNSLVIQAEARIKDPVYGCVGECANLAAQIKKIQEQIAVAKFELAYLTSMKDPGLHQQSFLIQGDRRLEETTTIDMSPLEASTYMQQHQWQLMSQREWPVGRHDPSEEEMIEKIQRTIMLSREQLPEQFTRENSLLSLAATDSFDASHHNLRSSGDGPTNERRGLYRSFMTILTGVLGYNLFFFFHLTFIEF</sequence>
<keyword evidence="5" id="KW-0812">Transmembrane</keyword>
<proteinExistence type="inferred from homology"/>
<comment type="caution">
    <text evidence="7">The sequence shown here is derived from an EMBL/GenBank/DDBJ whole genome shotgun (WGS) entry which is preliminary data.</text>
</comment>
<dbReference type="GO" id="GO:0005634">
    <property type="term" value="C:nucleus"/>
    <property type="evidence" value="ECO:0007669"/>
    <property type="project" value="UniProtKB-SubCell"/>
</dbReference>
<evidence type="ECO:0000256" key="2">
    <source>
        <dbReference type="ARBA" id="ARBA00005474"/>
    </source>
</evidence>
<evidence type="ECO:0000313" key="7">
    <source>
        <dbReference type="EMBL" id="KAH7446934.1"/>
    </source>
</evidence>
<keyword evidence="8" id="KW-1185">Reference proteome</keyword>
<comment type="subcellular location">
    <subcellularLocation>
        <location evidence="1">Nucleus</location>
    </subcellularLocation>
</comment>
<dbReference type="InterPro" id="IPR004883">
    <property type="entry name" value="LOB"/>
</dbReference>
<feature type="transmembrane region" description="Helical" evidence="5">
    <location>
        <begin position="241"/>
        <end position="262"/>
    </location>
</feature>
<reference evidence="7" key="1">
    <citation type="submission" date="2021-08" db="EMBL/GenBank/DDBJ databases">
        <title>WGS assembly of Ceratopteris richardii.</title>
        <authorList>
            <person name="Marchant D.B."/>
            <person name="Chen G."/>
            <person name="Jenkins J."/>
            <person name="Shu S."/>
            <person name="Leebens-Mack J."/>
            <person name="Grimwood J."/>
            <person name="Schmutz J."/>
            <person name="Soltis P."/>
            <person name="Soltis D."/>
            <person name="Chen Z.-H."/>
        </authorList>
    </citation>
    <scope>NUCLEOTIDE SEQUENCE</scope>
    <source>
        <strain evidence="7">Whitten #5841</strain>
        <tissue evidence="7">Leaf</tissue>
    </source>
</reference>
<dbReference type="OMA" id="IKMECED"/>